<reference evidence="1" key="2">
    <citation type="submission" date="2025-09" db="UniProtKB">
        <authorList>
            <consortium name="Ensembl"/>
        </authorList>
    </citation>
    <scope>IDENTIFICATION</scope>
</reference>
<sequence length="62" mass="7035">MDHISPVLRSLHWLPVCQRIDFKILLLVYRALNGLGPRRACIPSPCRGSGHLGMQKRATEKK</sequence>
<keyword evidence="2" id="KW-1185">Reference proteome</keyword>
<reference evidence="1" key="1">
    <citation type="submission" date="2025-08" db="UniProtKB">
        <authorList>
            <consortium name="Ensembl"/>
        </authorList>
    </citation>
    <scope>IDENTIFICATION</scope>
</reference>
<dbReference type="InParanoid" id="A0A3Q3G3E6"/>
<dbReference type="Ensembl" id="ENSLBET00000028423.1">
    <property type="protein sequence ID" value="ENSLBEP00000027122.1"/>
    <property type="gene ID" value="ENSLBEG00000020603.1"/>
</dbReference>
<dbReference type="Proteomes" id="UP000261660">
    <property type="component" value="Unplaced"/>
</dbReference>
<protein>
    <submittedName>
        <fullName evidence="1">Uncharacterized protein</fullName>
    </submittedName>
</protein>
<dbReference type="STRING" id="56723.ENSLBEP00000027122"/>
<proteinExistence type="predicted"/>
<organism evidence="1 2">
    <name type="scientific">Labrus bergylta</name>
    <name type="common">ballan wrasse</name>
    <dbReference type="NCBI Taxonomy" id="56723"/>
    <lineage>
        <taxon>Eukaryota</taxon>
        <taxon>Metazoa</taxon>
        <taxon>Chordata</taxon>
        <taxon>Craniata</taxon>
        <taxon>Vertebrata</taxon>
        <taxon>Euteleostomi</taxon>
        <taxon>Actinopterygii</taxon>
        <taxon>Neopterygii</taxon>
        <taxon>Teleostei</taxon>
        <taxon>Neoteleostei</taxon>
        <taxon>Acanthomorphata</taxon>
        <taxon>Eupercaria</taxon>
        <taxon>Labriformes</taxon>
        <taxon>Labridae</taxon>
        <taxon>Labrus</taxon>
    </lineage>
</organism>
<name>A0A3Q3G3E6_9LABR</name>
<accession>A0A3Q3G3E6</accession>
<evidence type="ECO:0000313" key="2">
    <source>
        <dbReference type="Proteomes" id="UP000261660"/>
    </source>
</evidence>
<dbReference type="GeneTree" id="ENSGT00940000163754"/>
<evidence type="ECO:0000313" key="1">
    <source>
        <dbReference type="Ensembl" id="ENSLBEP00000027122.1"/>
    </source>
</evidence>
<dbReference type="AlphaFoldDB" id="A0A3Q3G3E6"/>